<reference evidence="2 3" key="1">
    <citation type="submission" date="2018-05" db="EMBL/GenBank/DDBJ databases">
        <title>Genomic Encyclopedia of Type Strains, Phase IV (KMG-IV): sequencing the most valuable type-strain genomes for metagenomic binning, comparative biology and taxonomic classification.</title>
        <authorList>
            <person name="Goeker M."/>
        </authorList>
    </citation>
    <scope>NUCLEOTIDE SEQUENCE [LARGE SCALE GENOMIC DNA]</scope>
    <source>
        <strain evidence="2 3">DSM 19792</strain>
    </source>
</reference>
<keyword evidence="1" id="KW-0175">Coiled coil</keyword>
<protein>
    <recommendedName>
        <fullName evidence="4">Lipoprotein</fullName>
    </recommendedName>
</protein>
<name>A0A318JNH3_9BURK</name>
<dbReference type="AlphaFoldDB" id="A0A318JNH3"/>
<proteinExistence type="predicted"/>
<dbReference type="PROSITE" id="PS51257">
    <property type="entry name" value="PROKAR_LIPOPROTEIN"/>
    <property type="match status" value="1"/>
</dbReference>
<feature type="coiled-coil region" evidence="1">
    <location>
        <begin position="333"/>
        <end position="373"/>
    </location>
</feature>
<evidence type="ECO:0000313" key="3">
    <source>
        <dbReference type="Proteomes" id="UP000247792"/>
    </source>
</evidence>
<dbReference type="OrthoDB" id="6402771at2"/>
<dbReference type="Proteomes" id="UP000247792">
    <property type="component" value="Unassembled WGS sequence"/>
</dbReference>
<sequence>MRYTTMVVTASIVALSTGCATSVQNGPKVRTLSIAEASAYERTLQARATPSHMLPDRKYVQPVNKREPCKLPTTVDQLERSNFRAFWDGQCKNGFAFGLGRDIAISDTHHQEEITIYSADGDNFRGPSVAYDFVNNMIHYVTRGEQYPAATWFREAISSDGENFQIVQSFGVTDEAGNNLYTEYSPLSPTRFFLNDSQNVVFKFTDNSAMPVVNASVANFAAEILDPTTKTSGGVAIIRYGTGEVRHVKLGGPSPEMVALPTEYFNHLSGKLKAVQVALAAGQIKLERAKQIEREYLHMACNGKHTIEGLDKATVTKICDWRNKFKPAYDKSLAKYTSEMEQLRKRAEVAEQQRLAQQQINVQQRQLQQQQSQQELQSFSNTLVQFGQQMQNAGQQSLNSVKLPSTQVDFGPVKPLGGGVVVTCMKVTDSSAYCRD</sequence>
<accession>A0A318JNH3</accession>
<gene>
    <name evidence="2" type="ORF">DFR42_102719</name>
</gene>
<dbReference type="EMBL" id="QJKB01000002">
    <property type="protein sequence ID" value="PXX45491.1"/>
    <property type="molecule type" value="Genomic_DNA"/>
</dbReference>
<keyword evidence="3" id="KW-1185">Reference proteome</keyword>
<comment type="caution">
    <text evidence="2">The sequence shown here is derived from an EMBL/GenBank/DDBJ whole genome shotgun (WGS) entry which is preliminary data.</text>
</comment>
<evidence type="ECO:0008006" key="4">
    <source>
        <dbReference type="Google" id="ProtNLM"/>
    </source>
</evidence>
<evidence type="ECO:0000256" key="1">
    <source>
        <dbReference type="SAM" id="Coils"/>
    </source>
</evidence>
<evidence type="ECO:0000313" key="2">
    <source>
        <dbReference type="EMBL" id="PXX45491.1"/>
    </source>
</evidence>
<organism evidence="2 3">
    <name type="scientific">Undibacterium pigrum</name>
    <dbReference type="NCBI Taxonomy" id="401470"/>
    <lineage>
        <taxon>Bacteria</taxon>
        <taxon>Pseudomonadati</taxon>
        <taxon>Pseudomonadota</taxon>
        <taxon>Betaproteobacteria</taxon>
        <taxon>Burkholderiales</taxon>
        <taxon>Oxalobacteraceae</taxon>
        <taxon>Undibacterium</taxon>
    </lineage>
</organism>